<evidence type="ECO:0008006" key="5">
    <source>
        <dbReference type="Google" id="ProtNLM"/>
    </source>
</evidence>
<gene>
    <name evidence="3" type="ORF">BLCOC_49180</name>
</gene>
<protein>
    <recommendedName>
        <fullName evidence="5">Helicase</fullName>
    </recommendedName>
</protein>
<evidence type="ECO:0000256" key="1">
    <source>
        <dbReference type="SAM" id="Coils"/>
    </source>
</evidence>
<reference evidence="3" key="1">
    <citation type="submission" date="2023-10" db="EMBL/GenBank/DDBJ databases">
        <title>Genome sequence of Blautia coccoides DSM 935.</title>
        <authorList>
            <person name="Boeer T."/>
            <person name="Bengelsdorf F.R."/>
            <person name="Daniel R."/>
            <person name="Poehlein A."/>
        </authorList>
    </citation>
    <scope>NUCLEOTIDE SEQUENCE [LARGE SCALE GENOMIC DNA]</scope>
    <source>
        <strain evidence="3">DSM 935</strain>
    </source>
</reference>
<organism evidence="3 4">
    <name type="scientific">Blautia producta</name>
    <dbReference type="NCBI Taxonomy" id="33035"/>
    <lineage>
        <taxon>Bacteria</taxon>
        <taxon>Bacillati</taxon>
        <taxon>Bacillota</taxon>
        <taxon>Clostridia</taxon>
        <taxon>Lachnospirales</taxon>
        <taxon>Lachnospiraceae</taxon>
        <taxon>Blautia</taxon>
    </lineage>
</organism>
<proteinExistence type="predicted"/>
<feature type="coiled-coil region" evidence="1">
    <location>
        <begin position="223"/>
        <end position="281"/>
    </location>
</feature>
<evidence type="ECO:0000313" key="3">
    <source>
        <dbReference type="EMBL" id="WPX76532.1"/>
    </source>
</evidence>
<name>A0ABZ0UJ74_9FIRM</name>
<evidence type="ECO:0000256" key="2">
    <source>
        <dbReference type="SAM" id="MobiDB-lite"/>
    </source>
</evidence>
<dbReference type="Proteomes" id="UP001325248">
    <property type="component" value="Chromosome"/>
</dbReference>
<sequence length="329" mass="36955">MLEPCEGKLSRTVLRGEGGSNTADLLDQLIESKQKFISQIMTSKSPVRSCEDVDDTALSYAEVKALATGNPAIKEKMALDVEVSKLKLLKANFVSNHYRLEDDIAKNFPQQIAVLKESIEGYKADLEKYQANKITDPEKFVMEVGGTVFYEKKEAGAALLAVCQSMKQADAMINVGQYQGFSIRLKFDSWNKEFILSLKNENVYRVSLGSDENGNIIRINNALEAIPQKLAEAERKLETVQGQLKNAMEEVKKTFPKEEELNQKLERLSELNALLNMDEKEAVMEGEGEQDEEKEEHQSLHDRITAIKQNSQRQDGKEPAMRTTEACIG</sequence>
<evidence type="ECO:0000313" key="4">
    <source>
        <dbReference type="Proteomes" id="UP001325248"/>
    </source>
</evidence>
<feature type="compositionally biased region" description="Basic and acidic residues" evidence="2">
    <location>
        <begin position="295"/>
        <end position="305"/>
    </location>
</feature>
<accession>A0ABZ0UJ74</accession>
<keyword evidence="1" id="KW-0175">Coiled coil</keyword>
<feature type="region of interest" description="Disordered" evidence="2">
    <location>
        <begin position="283"/>
        <end position="329"/>
    </location>
</feature>
<keyword evidence="4" id="KW-1185">Reference proteome</keyword>
<dbReference type="EMBL" id="CP136422">
    <property type="protein sequence ID" value="WPX76532.1"/>
    <property type="molecule type" value="Genomic_DNA"/>
</dbReference>
<feature type="compositionally biased region" description="Acidic residues" evidence="2">
    <location>
        <begin position="284"/>
        <end position="294"/>
    </location>
</feature>